<evidence type="ECO:0000313" key="2">
    <source>
        <dbReference type="EMBL" id="CAH2220854.1"/>
    </source>
</evidence>
<keyword evidence="3" id="KW-1185">Reference proteome</keyword>
<evidence type="ECO:0000313" key="3">
    <source>
        <dbReference type="Proteomes" id="UP001295444"/>
    </source>
</evidence>
<gene>
    <name evidence="2" type="ORF">PECUL_23A038186</name>
</gene>
<dbReference type="EMBL" id="OW240912">
    <property type="protein sequence ID" value="CAH2220854.1"/>
    <property type="molecule type" value="Genomic_DNA"/>
</dbReference>
<organism evidence="2 3">
    <name type="scientific">Pelobates cultripes</name>
    <name type="common">Western spadefoot toad</name>
    <dbReference type="NCBI Taxonomy" id="61616"/>
    <lineage>
        <taxon>Eukaryota</taxon>
        <taxon>Metazoa</taxon>
        <taxon>Chordata</taxon>
        <taxon>Craniata</taxon>
        <taxon>Vertebrata</taxon>
        <taxon>Euteleostomi</taxon>
        <taxon>Amphibia</taxon>
        <taxon>Batrachia</taxon>
        <taxon>Anura</taxon>
        <taxon>Pelobatoidea</taxon>
        <taxon>Pelobatidae</taxon>
        <taxon>Pelobates</taxon>
    </lineage>
</organism>
<accession>A0AAD1R0A5</accession>
<sequence>PQMPFLFPATTKSRRQGSRAYHTGSPWLTREGCSDSILDLFTKELLGEPTDYTMGHKNLRLSQPEKTRTSGKCSPQCR</sequence>
<feature type="non-terminal residue" evidence="2">
    <location>
        <position position="1"/>
    </location>
</feature>
<feature type="region of interest" description="Disordered" evidence="1">
    <location>
        <begin position="1"/>
        <end position="23"/>
    </location>
</feature>
<reference evidence="2" key="1">
    <citation type="submission" date="2022-03" db="EMBL/GenBank/DDBJ databases">
        <authorList>
            <person name="Alioto T."/>
            <person name="Alioto T."/>
            <person name="Gomez Garrido J."/>
        </authorList>
    </citation>
    <scope>NUCLEOTIDE SEQUENCE</scope>
</reference>
<dbReference type="Proteomes" id="UP001295444">
    <property type="component" value="Chromosome 01"/>
</dbReference>
<name>A0AAD1R0A5_PELCU</name>
<proteinExistence type="predicted"/>
<dbReference type="AlphaFoldDB" id="A0AAD1R0A5"/>
<evidence type="ECO:0000256" key="1">
    <source>
        <dbReference type="SAM" id="MobiDB-lite"/>
    </source>
</evidence>
<feature type="non-terminal residue" evidence="2">
    <location>
        <position position="78"/>
    </location>
</feature>
<protein>
    <submittedName>
        <fullName evidence="2">Uncharacterized protein</fullName>
    </submittedName>
</protein>